<accession>A0A8J7FDD5</accession>
<protein>
    <submittedName>
        <fullName evidence="1">Uncharacterized protein</fullName>
    </submittedName>
</protein>
<dbReference type="Proteomes" id="UP000620559">
    <property type="component" value="Unassembled WGS sequence"/>
</dbReference>
<dbReference type="AlphaFoldDB" id="A0A8J7FDD5"/>
<proteinExistence type="predicted"/>
<gene>
    <name evidence="1" type="ORF">IQ247_28220</name>
</gene>
<sequence>MNINPHLQAVVEAPYYENKPLYSWAIADYKPFTFIRLHGKMTDPEVGLVFAQLVDYNNISSEGNANNVLHRVIQAASLVLPGGIQAKTANNKVISPSCCCGLERWRDWLSFMKKGTSPWLGHDPNPWVEKVGGLVRVWSDEGHRAFHIDFEQSKFEAQLSKVEQDLNAFLARSEEWSLKVGFSSPSKLCAKFDECFNISRWARYRKV</sequence>
<dbReference type="RefSeq" id="WP_193925092.1">
    <property type="nucleotide sequence ID" value="NZ_JADEWL010000173.1"/>
</dbReference>
<dbReference type="EMBL" id="JADEWL010000173">
    <property type="protein sequence ID" value="MBE9216499.1"/>
    <property type="molecule type" value="Genomic_DNA"/>
</dbReference>
<evidence type="ECO:0000313" key="2">
    <source>
        <dbReference type="Proteomes" id="UP000620559"/>
    </source>
</evidence>
<name>A0A8J7FDD5_9CYAN</name>
<comment type="caution">
    <text evidence="1">The sequence shown here is derived from an EMBL/GenBank/DDBJ whole genome shotgun (WGS) entry which is preliminary data.</text>
</comment>
<evidence type="ECO:0000313" key="1">
    <source>
        <dbReference type="EMBL" id="MBE9216499.1"/>
    </source>
</evidence>
<keyword evidence="2" id="KW-1185">Reference proteome</keyword>
<reference evidence="1" key="1">
    <citation type="submission" date="2020-10" db="EMBL/GenBank/DDBJ databases">
        <authorList>
            <person name="Castelo-Branco R."/>
            <person name="Eusebio N."/>
            <person name="Adriana R."/>
            <person name="Vieira A."/>
            <person name="Brugerolle De Fraissinette N."/>
            <person name="Rezende De Castro R."/>
            <person name="Schneider M.P."/>
            <person name="Vasconcelos V."/>
            <person name="Leao P.N."/>
        </authorList>
    </citation>
    <scope>NUCLEOTIDE SEQUENCE</scope>
    <source>
        <strain evidence="1">LEGE 06105</strain>
    </source>
</reference>
<organism evidence="1 2">
    <name type="scientific">Plectonema cf. radiosum LEGE 06105</name>
    <dbReference type="NCBI Taxonomy" id="945769"/>
    <lineage>
        <taxon>Bacteria</taxon>
        <taxon>Bacillati</taxon>
        <taxon>Cyanobacteriota</taxon>
        <taxon>Cyanophyceae</taxon>
        <taxon>Oscillatoriophycideae</taxon>
        <taxon>Oscillatoriales</taxon>
        <taxon>Microcoleaceae</taxon>
        <taxon>Plectonema</taxon>
    </lineage>
</organism>